<evidence type="ECO:0000313" key="2">
    <source>
        <dbReference type="Proteomes" id="UP000245626"/>
    </source>
</evidence>
<accession>A0ACD0NLP8</accession>
<dbReference type="Proteomes" id="UP000245626">
    <property type="component" value="Unassembled WGS sequence"/>
</dbReference>
<sequence length="1005" mass="109317">MWTILFNPPSLPLLTVCAISLLSLDARAKPLPLVHREGDLGLSSSRRDRNTSYVLTTSTFNTSSFQAQPFVTNGYIGARIPVEGIGFKRFEPNNATAHDGTNGWPIFDDRLTATMVAGFYDQQDSTEGTNFEIPGGQQVVSLLPTWNSLFATFNPAGLDGSESTYGVGVDHSTVSNFTQSLSLRDGVVKTSLIYTPPSSTQGGDGTSSRGYRLDYTVLAHRSRPTLGLVKLQVSGLEPGEKVVISDVLDGAGARRVEAEQAGRTDGSELSNSIWSSVRPLGISNVTAWEFSTTSIEGSSSSSSPGTDEPLPSTVGGLISTNSSSTSTRSYAVSASSEGRVTVYKYVGVASSDAFGKGARSKALSTAKSASEAGWNSLVSEHRGAWEEIWSQGGEIEIHDDSDLGKELQRTTRASLFYLLANSREGNEGSGLGDNSIAPAGLTSDSYAEGIFWDAETWMYPSLLSLYPSFAESINNYRSKNLGAAMENARKYNRSGLLYPWVAFRFGNETGIGPAFDYEYHLNNDIALAQWQYYQATGNKTWLEEKGYPIMKAVSEFWASQVILDAKGNYTTLNETDPDEYANFKNNAAFTNAGISVVLKDTIQAATILGRRESDVANNWTEIVDKISILTNGEEEDTVVLEYDGFNGSTPVKQADVVLLNYPLEYPVPDAGADQSFYAGATSPDGPGMTYSVFSINSAQLSTRGCESFTYLLQASEPYVREPFAQFSEQTSDTYSTNGGTNPAYTFLTGHGGFLQTWTHGLTGYRSRTERFYLDPSLPPQLAPKGFSVKGMFWRGNRLDVKVEGEQTTISHVKGERSVQVEIGSRNPEAGNYTLRPGQKLKVPTYRSDLAVEEVENLVQCKTVSSNSSWVAGQYPLAALDGSNATYWQPDDPDSTHHLLIDLGEETHRSLQAVHINWSQNPARKISIQAGNSTRNLDQTILQETPVTISEPYQPSQADQVKVKVGNLTDLQFQPPSLPVRFVRFSIQGSFSDQGEGATVAELVLV</sequence>
<protein>
    <submittedName>
        <fullName evidence="1">Uncharacterized protein</fullName>
    </submittedName>
</protein>
<gene>
    <name evidence="1" type="ORF">IE53DRAFT_391103</name>
</gene>
<evidence type="ECO:0000313" key="1">
    <source>
        <dbReference type="EMBL" id="PWN46738.1"/>
    </source>
</evidence>
<organism evidence="1 2">
    <name type="scientific">Violaceomyces palustris</name>
    <dbReference type="NCBI Taxonomy" id="1673888"/>
    <lineage>
        <taxon>Eukaryota</taxon>
        <taxon>Fungi</taxon>
        <taxon>Dikarya</taxon>
        <taxon>Basidiomycota</taxon>
        <taxon>Ustilaginomycotina</taxon>
        <taxon>Ustilaginomycetes</taxon>
        <taxon>Violaceomycetales</taxon>
        <taxon>Violaceomycetaceae</taxon>
        <taxon>Violaceomyces</taxon>
    </lineage>
</organism>
<name>A0ACD0NLP8_9BASI</name>
<dbReference type="EMBL" id="KZ820738">
    <property type="protein sequence ID" value="PWN46738.1"/>
    <property type="molecule type" value="Genomic_DNA"/>
</dbReference>
<reference evidence="1 2" key="1">
    <citation type="journal article" date="2018" name="Mol. Biol. Evol.">
        <title>Broad Genomic Sampling Reveals a Smut Pathogenic Ancestry of the Fungal Clade Ustilaginomycotina.</title>
        <authorList>
            <person name="Kijpornyongpan T."/>
            <person name="Mondo S.J."/>
            <person name="Barry K."/>
            <person name="Sandor L."/>
            <person name="Lee J."/>
            <person name="Lipzen A."/>
            <person name="Pangilinan J."/>
            <person name="LaButti K."/>
            <person name="Hainaut M."/>
            <person name="Henrissat B."/>
            <person name="Grigoriev I.V."/>
            <person name="Spatafora J.W."/>
            <person name="Aime M.C."/>
        </authorList>
    </citation>
    <scope>NUCLEOTIDE SEQUENCE [LARGE SCALE GENOMIC DNA]</scope>
    <source>
        <strain evidence="1 2">SA 807</strain>
    </source>
</reference>
<keyword evidence="2" id="KW-1185">Reference proteome</keyword>
<proteinExistence type="predicted"/>